<gene>
    <name evidence="2" type="ORF">THTE_3373</name>
</gene>
<keyword evidence="1" id="KW-1133">Transmembrane helix</keyword>
<keyword evidence="1" id="KW-0472">Membrane</keyword>
<accession>A0A286RJ30</accession>
<name>A0A286RJ30_9BACT</name>
<dbReference type="OrthoDB" id="248327at2"/>
<evidence type="ECO:0000256" key="1">
    <source>
        <dbReference type="SAM" id="Phobius"/>
    </source>
</evidence>
<proteinExistence type="predicted"/>
<dbReference type="Proteomes" id="UP000215086">
    <property type="component" value="Chromosome"/>
</dbReference>
<evidence type="ECO:0000313" key="3">
    <source>
        <dbReference type="Proteomes" id="UP000215086"/>
    </source>
</evidence>
<dbReference type="AlphaFoldDB" id="A0A286RJ30"/>
<dbReference type="RefSeq" id="WP_095415867.1">
    <property type="nucleotide sequence ID" value="NZ_CP018477.1"/>
</dbReference>
<dbReference type="KEGG" id="ttf:THTE_3373"/>
<keyword evidence="3" id="KW-1185">Reference proteome</keyword>
<reference evidence="2 3" key="1">
    <citation type="journal article" name="Front. Microbiol.">
        <title>Sugar Metabolism of the First Thermophilic Planctomycete Thermogutta terrifontis: Comparative Genomic and Transcriptomic Approaches.</title>
        <authorList>
            <person name="Elcheninov A.G."/>
            <person name="Menzel P."/>
            <person name="Gudbergsdottir S.R."/>
            <person name="Slesarev A.I."/>
            <person name="Kadnikov V.V."/>
            <person name="Krogh A."/>
            <person name="Bonch-Osmolovskaya E.A."/>
            <person name="Peng X."/>
            <person name="Kublanov I.V."/>
        </authorList>
    </citation>
    <scope>NUCLEOTIDE SEQUENCE [LARGE SCALE GENOMIC DNA]</scope>
    <source>
        <strain evidence="2 3">R1</strain>
    </source>
</reference>
<protein>
    <submittedName>
        <fullName evidence="2">Uncharacterized protein</fullName>
    </submittedName>
</protein>
<feature type="transmembrane region" description="Helical" evidence="1">
    <location>
        <begin position="21"/>
        <end position="46"/>
    </location>
</feature>
<dbReference type="EMBL" id="CP018477">
    <property type="protein sequence ID" value="ASV75975.1"/>
    <property type="molecule type" value="Genomic_DNA"/>
</dbReference>
<sequence length="385" mass="43758">MVHSKEVLSVRLHHAWAERARVFVWLPVMVAVGGLWVSGSSVWATVPFPRLFTTSNVEADPNKEYWVTENNGPWMIMACSFSGDHALDQARELVLELRRRYKLPAYMYEKTFELKTDDLNGRKKFRYQQGEQVREVAVLVGDFPSVDDPRAQELLQKIKYFRPNALEPRPEKPTNRTFAALRTIQQSLLSDDNEKKQKGPMGHAFLTTNPLLPDEYFAPKGVDKFILALNEGYEYNLLNCPGRYSVQVAHFTGEVIIDQKEIRAIERGEKQFRGSLAEAARKAHELTLALREKGYEAYEFHDRGASIVTVGSFDSLGVRRPDGKIELDPRIVAIIDTFKADPAPPVPGMPTLGYKPKTLIGIPFDIQPQPVEVPKRSFAADYVRR</sequence>
<organism evidence="2 3">
    <name type="scientific">Thermogutta terrifontis</name>
    <dbReference type="NCBI Taxonomy" id="1331910"/>
    <lineage>
        <taxon>Bacteria</taxon>
        <taxon>Pseudomonadati</taxon>
        <taxon>Planctomycetota</taxon>
        <taxon>Planctomycetia</taxon>
        <taxon>Pirellulales</taxon>
        <taxon>Thermoguttaceae</taxon>
        <taxon>Thermogutta</taxon>
    </lineage>
</organism>
<evidence type="ECO:0000313" key="2">
    <source>
        <dbReference type="EMBL" id="ASV75975.1"/>
    </source>
</evidence>
<keyword evidence="1" id="KW-0812">Transmembrane</keyword>